<feature type="region of interest" description="Disordered" evidence="1">
    <location>
        <begin position="134"/>
        <end position="155"/>
    </location>
</feature>
<organism evidence="2 3">
    <name type="scientific">Streptomyces taklimakanensis</name>
    <dbReference type="NCBI Taxonomy" id="2569853"/>
    <lineage>
        <taxon>Bacteria</taxon>
        <taxon>Bacillati</taxon>
        <taxon>Actinomycetota</taxon>
        <taxon>Actinomycetes</taxon>
        <taxon>Kitasatosporales</taxon>
        <taxon>Streptomycetaceae</taxon>
        <taxon>Streptomyces</taxon>
    </lineage>
</organism>
<protein>
    <submittedName>
        <fullName evidence="2">Uncharacterized protein</fullName>
    </submittedName>
</protein>
<gene>
    <name evidence="2" type="ORF">F0L17_09480</name>
</gene>
<dbReference type="OrthoDB" id="4304717at2"/>
<dbReference type="EMBL" id="WIXO01000001">
    <property type="protein sequence ID" value="MTE19354.1"/>
    <property type="molecule type" value="Genomic_DNA"/>
</dbReference>
<evidence type="ECO:0000313" key="2">
    <source>
        <dbReference type="EMBL" id="MTE19354.1"/>
    </source>
</evidence>
<comment type="caution">
    <text evidence="2">The sequence shown here is derived from an EMBL/GenBank/DDBJ whole genome shotgun (WGS) entry which is preliminary data.</text>
</comment>
<name>A0A6G2BAV3_9ACTN</name>
<evidence type="ECO:0000256" key="1">
    <source>
        <dbReference type="SAM" id="MobiDB-lite"/>
    </source>
</evidence>
<dbReference type="AlphaFoldDB" id="A0A6G2BAV3"/>
<reference evidence="2 3" key="1">
    <citation type="submission" date="2019-11" db="EMBL/GenBank/DDBJ databases">
        <authorList>
            <person name="Yuan L."/>
        </authorList>
    </citation>
    <scope>NUCLEOTIDE SEQUENCE [LARGE SCALE GENOMIC DNA]</scope>
    <source>
        <strain evidence="2 3">TRM43335</strain>
    </source>
</reference>
<keyword evidence="3" id="KW-1185">Reference proteome</keyword>
<accession>A0A6G2BAV3</accession>
<sequence length="155" mass="16777">MESATPHNPLAVLLVETCKQTILPALRTRPGVWCEAISTFVDLPRTASRRDGYAAPSPEAAIRWMRATVRTVASVLGPHQAGQVLKHWVDGPGSARACDRLRRGESCSLTLYPGIEHLTLQARPVRFLPLAAADGGPPCDSGGRPPLLRGRRTVR</sequence>
<evidence type="ECO:0000313" key="3">
    <source>
        <dbReference type="Proteomes" id="UP000473014"/>
    </source>
</evidence>
<dbReference type="Proteomes" id="UP000473014">
    <property type="component" value="Unassembled WGS sequence"/>
</dbReference>
<dbReference type="RefSeq" id="WP_155070732.1">
    <property type="nucleotide sequence ID" value="NZ_WIXO01000001.1"/>
</dbReference>
<proteinExistence type="predicted"/>